<keyword evidence="7" id="KW-1185">Reference proteome</keyword>
<accession>A0A494XNJ7</accession>
<dbReference type="EMBL" id="RBZU01000010">
    <property type="protein sequence ID" value="RKP49689.1"/>
    <property type="molecule type" value="Genomic_DNA"/>
</dbReference>
<dbReference type="InterPro" id="IPR017508">
    <property type="entry name" value="HipA_N1"/>
</dbReference>
<sequence>MTSSLSITSQSAPVGRLTHDAREARYAFDYDRAWSSNTASFPLSPHVPLNGPAPSSSTVQRFIENLLPEGRALDVAASMNQISKDNTFGLIRVLGKEPVGALSFLPVDAQPDGALVGPSPDDMAPIRRELTHEELSERIRERDAVPFEVWDGAVRLSLAGYQDKLQVLVEGDRFYLVDGSLSSTAILKPEGRNPKAPFMVANEHFCMTFAAHLSVSVAPVAIHRIPDPVLLITRFDREIEAEPGDPQRARHVKRRHVIDGCQALDVPSGFKYERNFGGAADVRHIRDGVSFEKLFSLMPYMANPAIARTHLIRWALLQLLIGNTDAHGKNVSFFQHHHYLAPTPLYDLVSVMSYDGAFDLDMAMAYGDVFRLDEISAFALADFAHRTQTRPAFLAREMIRMAKSAPKIALELANAPVYLDGERALVRKIAEFVATQAALLLKLAAMVPQVDPALL</sequence>
<dbReference type="PANTHER" id="PTHR37419:SF1">
    <property type="entry name" value="SERINE_THREONINE-PROTEIN KINASE TOXIN HIPA"/>
    <property type="match status" value="1"/>
</dbReference>
<dbReference type="PANTHER" id="PTHR37419">
    <property type="entry name" value="SERINE/THREONINE-PROTEIN KINASE TOXIN HIPA"/>
    <property type="match status" value="1"/>
</dbReference>
<evidence type="ECO:0000313" key="7">
    <source>
        <dbReference type="Proteomes" id="UP000270342"/>
    </source>
</evidence>
<dbReference type="GO" id="GO:0005829">
    <property type="term" value="C:cytosol"/>
    <property type="evidence" value="ECO:0007669"/>
    <property type="project" value="TreeGrafter"/>
</dbReference>
<evidence type="ECO:0000256" key="2">
    <source>
        <dbReference type="ARBA" id="ARBA00022679"/>
    </source>
</evidence>
<dbReference type="Pfam" id="PF13657">
    <property type="entry name" value="Couple_hipA"/>
    <property type="match status" value="1"/>
</dbReference>
<evidence type="ECO:0000259" key="5">
    <source>
        <dbReference type="Pfam" id="PF13657"/>
    </source>
</evidence>
<dbReference type="NCBIfam" id="TIGR03071">
    <property type="entry name" value="couple_hipA"/>
    <property type="match status" value="1"/>
</dbReference>
<keyword evidence="3" id="KW-0418">Kinase</keyword>
<evidence type="ECO:0000313" key="6">
    <source>
        <dbReference type="EMBL" id="RKP49689.1"/>
    </source>
</evidence>
<feature type="domain" description="HipA-like C-terminal" evidence="4">
    <location>
        <begin position="156"/>
        <end position="403"/>
    </location>
</feature>
<feature type="domain" description="HipA N-terminal subdomain 1" evidence="5">
    <location>
        <begin position="6"/>
        <end position="104"/>
    </location>
</feature>
<dbReference type="GO" id="GO:0004674">
    <property type="term" value="F:protein serine/threonine kinase activity"/>
    <property type="evidence" value="ECO:0007669"/>
    <property type="project" value="TreeGrafter"/>
</dbReference>
<name>A0A494XNJ7_9BURK</name>
<dbReference type="RefSeq" id="WP_121088771.1">
    <property type="nucleotide sequence ID" value="NZ_RBZU01000010.1"/>
</dbReference>
<dbReference type="OrthoDB" id="9805913at2"/>
<gene>
    <name evidence="6" type="ORF">D7S86_20610</name>
</gene>
<keyword evidence="2" id="KW-0808">Transferase</keyword>
<dbReference type="Proteomes" id="UP000270342">
    <property type="component" value="Unassembled WGS sequence"/>
</dbReference>
<protein>
    <submittedName>
        <fullName evidence="6">Type II toxin-antitoxin system HipA family toxin</fullName>
    </submittedName>
</protein>
<dbReference type="AlphaFoldDB" id="A0A494XNJ7"/>
<evidence type="ECO:0000259" key="4">
    <source>
        <dbReference type="Pfam" id="PF07804"/>
    </source>
</evidence>
<dbReference type="InterPro" id="IPR012893">
    <property type="entry name" value="HipA-like_C"/>
</dbReference>
<organism evidence="6 7">
    <name type="scientific">Pararobbsia silviterrae</name>
    <dbReference type="NCBI Taxonomy" id="1792498"/>
    <lineage>
        <taxon>Bacteria</taxon>
        <taxon>Pseudomonadati</taxon>
        <taxon>Pseudomonadota</taxon>
        <taxon>Betaproteobacteria</taxon>
        <taxon>Burkholderiales</taxon>
        <taxon>Burkholderiaceae</taxon>
        <taxon>Pararobbsia</taxon>
    </lineage>
</organism>
<comment type="similarity">
    <text evidence="1">Belongs to the HipA Ser/Thr kinase family.</text>
</comment>
<comment type="caution">
    <text evidence="6">The sequence shown here is derived from an EMBL/GenBank/DDBJ whole genome shotgun (WGS) entry which is preliminary data.</text>
</comment>
<evidence type="ECO:0000256" key="1">
    <source>
        <dbReference type="ARBA" id="ARBA00010164"/>
    </source>
</evidence>
<reference evidence="6 7" key="1">
    <citation type="submission" date="2018-10" db="EMBL/GenBank/DDBJ databases">
        <title>Robbsia sp. DHC34, isolated from soil.</title>
        <authorList>
            <person name="Gao Z.-H."/>
            <person name="Qiu L.-H."/>
        </authorList>
    </citation>
    <scope>NUCLEOTIDE SEQUENCE [LARGE SCALE GENOMIC DNA]</scope>
    <source>
        <strain evidence="6 7">DHC34</strain>
    </source>
</reference>
<dbReference type="InterPro" id="IPR052028">
    <property type="entry name" value="HipA_Ser/Thr_kinase"/>
</dbReference>
<proteinExistence type="inferred from homology"/>
<evidence type="ECO:0000256" key="3">
    <source>
        <dbReference type="ARBA" id="ARBA00022777"/>
    </source>
</evidence>
<dbReference type="Pfam" id="PF07804">
    <property type="entry name" value="HipA_C"/>
    <property type="match status" value="1"/>
</dbReference>